<keyword evidence="5" id="KW-0418">Kinase</keyword>
<keyword evidence="7" id="KW-0460">Magnesium</keyword>
<evidence type="ECO:0000256" key="6">
    <source>
        <dbReference type="ARBA" id="ARBA00022840"/>
    </source>
</evidence>
<dbReference type="InterPro" id="IPR050929">
    <property type="entry name" value="PFKA"/>
</dbReference>
<evidence type="ECO:0000256" key="1">
    <source>
        <dbReference type="ARBA" id="ARBA00001946"/>
    </source>
</evidence>
<proteinExistence type="inferred from homology"/>
<dbReference type="GO" id="GO:0046872">
    <property type="term" value="F:metal ion binding"/>
    <property type="evidence" value="ECO:0007669"/>
    <property type="project" value="UniProtKB-KW"/>
</dbReference>
<comment type="catalytic activity">
    <reaction evidence="9">
        <text>beta-D-fructose 6-phosphate + ATP = beta-D-fructose 1,6-bisphosphate + ADP + H(+)</text>
        <dbReference type="Rhea" id="RHEA:16109"/>
        <dbReference type="ChEBI" id="CHEBI:15378"/>
        <dbReference type="ChEBI" id="CHEBI:30616"/>
        <dbReference type="ChEBI" id="CHEBI:32966"/>
        <dbReference type="ChEBI" id="CHEBI:57634"/>
        <dbReference type="ChEBI" id="CHEBI:456216"/>
        <dbReference type="EC" id="2.7.1.11"/>
    </reaction>
</comment>
<dbReference type="UniPathway" id="UPA00109">
    <property type="reaction ID" value="UER00182"/>
</dbReference>
<dbReference type="GO" id="GO:0003872">
    <property type="term" value="F:6-phosphofructokinase activity"/>
    <property type="evidence" value="ECO:0007669"/>
    <property type="project" value="UniProtKB-EC"/>
</dbReference>
<dbReference type="EMBL" id="UINC01049402">
    <property type="protein sequence ID" value="SVB61132.1"/>
    <property type="molecule type" value="Genomic_DNA"/>
</dbReference>
<evidence type="ECO:0000256" key="2">
    <source>
        <dbReference type="ARBA" id="ARBA00022679"/>
    </source>
</evidence>
<evidence type="ECO:0000256" key="5">
    <source>
        <dbReference type="ARBA" id="ARBA00022777"/>
    </source>
</evidence>
<dbReference type="Gene3D" id="3.40.50.450">
    <property type="match status" value="1"/>
</dbReference>
<evidence type="ECO:0000256" key="8">
    <source>
        <dbReference type="ARBA" id="ARBA00023152"/>
    </source>
</evidence>
<sequence>MRSEDFSIKTLGPCRIPSPLKLELVDGTPYFNFVSDENKILYEVEKTNGAISKFAFEKAGPREKIYYDPSKIRAGIVTCGGLCPGINNVIRTLVMQLYHNYGVRHIQGFRYGFQGFIPSFKHETMNLNPESVQNVHNIGGSILSSSRGPQDIGEIVDCLERQDIRQLFCIGGDGTLRGAHEIALEVEKRNLKIGILGIPKTIDNDIPFCVKTFGFETAFSKAVEAVQAAHAEAYGNNYGIVIIKLMGRDSGFIAANTSLACPDVNFVLIPEVPFSLEGENGFLNCLEKYLNKKQLDGRHPHSVIVVAEGVGQDLMGNTGEEKDASGNIRYKDISHFLKKQILNHFEGKIPVNVKLIEPSYMIRSLPANPHDAIFCYHLADNAVHAMMCGKTDLIIGYWNGHFTHVPLDSVVREKKRIDPRGDFWRQVLFSTGQSREMFFNPKT</sequence>
<name>A0A382FER9_9ZZZZ</name>
<dbReference type="NCBIfam" id="NF005301">
    <property type="entry name" value="PRK06830.1"/>
    <property type="match status" value="1"/>
</dbReference>
<evidence type="ECO:0000256" key="3">
    <source>
        <dbReference type="ARBA" id="ARBA00022723"/>
    </source>
</evidence>
<dbReference type="InterPro" id="IPR022953">
    <property type="entry name" value="ATP_PFK"/>
</dbReference>
<organism evidence="11">
    <name type="scientific">marine metagenome</name>
    <dbReference type="NCBI Taxonomy" id="408172"/>
    <lineage>
        <taxon>unclassified sequences</taxon>
        <taxon>metagenomes</taxon>
        <taxon>ecological metagenomes</taxon>
    </lineage>
</organism>
<dbReference type="PIRSF" id="PIRSF000534">
    <property type="entry name" value="PPi_PFK_TP0108"/>
    <property type="match status" value="1"/>
</dbReference>
<keyword evidence="3" id="KW-0479">Metal-binding</keyword>
<evidence type="ECO:0000259" key="10">
    <source>
        <dbReference type="Pfam" id="PF00365"/>
    </source>
</evidence>
<dbReference type="Pfam" id="PF00365">
    <property type="entry name" value="PFK"/>
    <property type="match status" value="1"/>
</dbReference>
<dbReference type="HAMAP" id="MF_01981">
    <property type="entry name" value="Phosphofructokinase_II_X"/>
    <property type="match status" value="1"/>
</dbReference>
<evidence type="ECO:0000256" key="4">
    <source>
        <dbReference type="ARBA" id="ARBA00022741"/>
    </source>
</evidence>
<accession>A0A382FER9</accession>
<dbReference type="InterPro" id="IPR012004">
    <property type="entry name" value="PyroP-dep_PFK_TP0108"/>
</dbReference>
<dbReference type="GO" id="GO:0005737">
    <property type="term" value="C:cytoplasm"/>
    <property type="evidence" value="ECO:0007669"/>
    <property type="project" value="UniProtKB-ARBA"/>
</dbReference>
<dbReference type="InterPro" id="IPR035966">
    <property type="entry name" value="PKF_sf"/>
</dbReference>
<dbReference type="FunFam" id="3.40.50.450:FF:000002">
    <property type="entry name" value="ATP-dependent 6-phosphofructokinase"/>
    <property type="match status" value="1"/>
</dbReference>
<evidence type="ECO:0000256" key="9">
    <source>
        <dbReference type="ARBA" id="ARBA00048070"/>
    </source>
</evidence>
<keyword evidence="8" id="KW-0324">Glycolysis</keyword>
<keyword evidence="2" id="KW-0808">Transferase</keyword>
<dbReference type="AlphaFoldDB" id="A0A382FER9"/>
<comment type="cofactor">
    <cofactor evidence="1">
        <name>Mg(2+)</name>
        <dbReference type="ChEBI" id="CHEBI:18420"/>
    </cofactor>
</comment>
<dbReference type="GO" id="GO:0006002">
    <property type="term" value="P:fructose 6-phosphate metabolic process"/>
    <property type="evidence" value="ECO:0007669"/>
    <property type="project" value="InterPro"/>
</dbReference>
<dbReference type="PRINTS" id="PR00476">
    <property type="entry name" value="PHFRCTKINASE"/>
</dbReference>
<dbReference type="InterPro" id="IPR000023">
    <property type="entry name" value="Phosphofructokinase_dom"/>
</dbReference>
<dbReference type="SUPFAM" id="SSF53784">
    <property type="entry name" value="Phosphofructokinase"/>
    <property type="match status" value="1"/>
</dbReference>
<protein>
    <recommendedName>
        <fullName evidence="10">Phosphofructokinase domain-containing protein</fullName>
    </recommendedName>
</protein>
<evidence type="ECO:0000313" key="11">
    <source>
        <dbReference type="EMBL" id="SVB61132.1"/>
    </source>
</evidence>
<gene>
    <name evidence="11" type="ORF">METZ01_LOCUS213986</name>
</gene>
<dbReference type="GO" id="GO:0005524">
    <property type="term" value="F:ATP binding"/>
    <property type="evidence" value="ECO:0007669"/>
    <property type="project" value="UniProtKB-KW"/>
</dbReference>
<keyword evidence="4" id="KW-0547">Nucleotide-binding</keyword>
<evidence type="ECO:0000256" key="7">
    <source>
        <dbReference type="ARBA" id="ARBA00022842"/>
    </source>
</evidence>
<keyword evidence="6" id="KW-0067">ATP-binding</keyword>
<reference evidence="11" key="1">
    <citation type="submission" date="2018-05" db="EMBL/GenBank/DDBJ databases">
        <authorList>
            <person name="Lanie J.A."/>
            <person name="Ng W.-L."/>
            <person name="Kazmierczak K.M."/>
            <person name="Andrzejewski T.M."/>
            <person name="Davidsen T.M."/>
            <person name="Wayne K.J."/>
            <person name="Tettelin H."/>
            <person name="Glass J.I."/>
            <person name="Rusch D."/>
            <person name="Podicherti R."/>
            <person name="Tsui H.-C.T."/>
            <person name="Winkler M.E."/>
        </authorList>
    </citation>
    <scope>NUCLEOTIDE SEQUENCE</scope>
</reference>
<feature type="domain" description="Phosphofructokinase" evidence="10">
    <location>
        <begin position="73"/>
        <end position="385"/>
    </location>
</feature>
<dbReference type="PANTHER" id="PTHR45770">
    <property type="entry name" value="ATP-DEPENDENT 6-PHOSPHOFRUCTOKINASE 1"/>
    <property type="match status" value="1"/>
</dbReference>